<reference evidence="13 14" key="1">
    <citation type="submission" date="2016-12" db="EMBL/GenBank/DDBJ databases">
        <title>Isolation and genomic insights into novel planktonic Zetaproteobacteria from stratified waters of the Chesapeake Bay.</title>
        <authorList>
            <person name="McAllister S.M."/>
            <person name="Kato S."/>
            <person name="Chan C.S."/>
            <person name="Chiu B.K."/>
            <person name="Field E.K."/>
        </authorList>
    </citation>
    <scope>NUCLEOTIDE SEQUENCE [LARGE SCALE GENOMIC DNA]</scope>
    <source>
        <strain evidence="13 14">CP-8</strain>
    </source>
</reference>
<evidence type="ECO:0000256" key="8">
    <source>
        <dbReference type="ARBA" id="ARBA00022801"/>
    </source>
</evidence>
<dbReference type="Pfam" id="PF03167">
    <property type="entry name" value="UDG"/>
    <property type="match status" value="1"/>
</dbReference>
<dbReference type="CDD" id="cd10030">
    <property type="entry name" value="UDG-F4_TTUDGA_SPO1dp_like"/>
    <property type="match status" value="1"/>
</dbReference>
<protein>
    <recommendedName>
        <fullName evidence="4">Type-4 uracil-DNA glycosylase</fullName>
        <ecNumber evidence="3">3.2.2.27</ecNumber>
    </recommendedName>
</protein>
<organism evidence="13 14">
    <name type="scientific">Mariprofundus ferrinatatus</name>
    <dbReference type="NCBI Taxonomy" id="1921087"/>
    <lineage>
        <taxon>Bacteria</taxon>
        <taxon>Pseudomonadati</taxon>
        <taxon>Pseudomonadota</taxon>
        <taxon>Candidatius Mariprofundia</taxon>
        <taxon>Mariprofundales</taxon>
        <taxon>Mariprofundaceae</taxon>
        <taxon>Mariprofundus</taxon>
    </lineage>
</organism>
<dbReference type="GO" id="GO:0051539">
    <property type="term" value="F:4 iron, 4 sulfur cluster binding"/>
    <property type="evidence" value="ECO:0007669"/>
    <property type="project" value="UniProtKB-KW"/>
</dbReference>
<dbReference type="Proteomes" id="UP000231637">
    <property type="component" value="Chromosome"/>
</dbReference>
<keyword evidence="13" id="KW-0808">Transferase</keyword>
<dbReference type="EMBL" id="CP018800">
    <property type="protein sequence ID" value="ATX82676.1"/>
    <property type="molecule type" value="Genomic_DNA"/>
</dbReference>
<name>A0A2K8LEH0_9PROT</name>
<accession>A0A2K8LEH0</accession>
<keyword evidence="8" id="KW-0378">Hydrolase</keyword>
<proteinExistence type="inferred from homology"/>
<gene>
    <name evidence="13" type="ORF">Ga0123462_1831</name>
</gene>
<dbReference type="PANTHER" id="PTHR33693:SF1">
    <property type="entry name" value="TYPE-4 URACIL-DNA GLYCOSYLASE"/>
    <property type="match status" value="1"/>
</dbReference>
<dbReference type="GO" id="GO:0046872">
    <property type="term" value="F:metal ion binding"/>
    <property type="evidence" value="ECO:0007669"/>
    <property type="project" value="UniProtKB-KW"/>
</dbReference>
<evidence type="ECO:0000256" key="10">
    <source>
        <dbReference type="ARBA" id="ARBA00023014"/>
    </source>
</evidence>
<sequence length="253" mass="27904">MADNELFLKTYLREIGVQTPVSLFTSEERIVAEPAAAAEKGTVPVAEGEVSVAAPAIASVDIPVVEAASGSLEDLARQASTCRLCSLADTRTNVVFGVGNPQADIVFIGEAPGRDEDIKGEPFVGRAGQLLDRMLTAIGMDREQVYIMNTIKCRPPNNRDPRVDEVQACNLWFEQQLELLQPKLICLLGRVAAQTVLETDSPLGSLRGRWHDYQGIPAWVTYHPAYLLRSPQQKQKSWQDLQALLSRHREIRG</sequence>
<dbReference type="SMART" id="SM00986">
    <property type="entry name" value="UDG"/>
    <property type="match status" value="1"/>
</dbReference>
<keyword evidence="9" id="KW-0408">Iron</keyword>
<dbReference type="AlphaFoldDB" id="A0A2K8LEH0"/>
<keyword evidence="11" id="KW-0234">DNA repair</keyword>
<dbReference type="InterPro" id="IPR005273">
    <property type="entry name" value="Ura-DNA_glyco_family4"/>
</dbReference>
<dbReference type="InterPro" id="IPR036895">
    <property type="entry name" value="Uracil-DNA_glycosylase-like_sf"/>
</dbReference>
<dbReference type="KEGG" id="mfn:Ga0123462_1831"/>
<keyword evidence="13" id="KW-0548">Nucleotidyltransferase</keyword>
<evidence type="ECO:0000256" key="9">
    <source>
        <dbReference type="ARBA" id="ARBA00023004"/>
    </source>
</evidence>
<dbReference type="GO" id="GO:0016779">
    <property type="term" value="F:nucleotidyltransferase activity"/>
    <property type="evidence" value="ECO:0007669"/>
    <property type="project" value="UniProtKB-KW"/>
</dbReference>
<dbReference type="Gene3D" id="3.40.470.10">
    <property type="entry name" value="Uracil-DNA glycosylase-like domain"/>
    <property type="match status" value="1"/>
</dbReference>
<evidence type="ECO:0000256" key="3">
    <source>
        <dbReference type="ARBA" id="ARBA00012030"/>
    </source>
</evidence>
<dbReference type="OrthoDB" id="5290748at2"/>
<dbReference type="PANTHER" id="PTHR33693">
    <property type="entry name" value="TYPE-5 URACIL-DNA GLYCOSYLASE"/>
    <property type="match status" value="1"/>
</dbReference>
<dbReference type="InterPro" id="IPR051536">
    <property type="entry name" value="UDG_Type-4/5"/>
</dbReference>
<evidence type="ECO:0000259" key="12">
    <source>
        <dbReference type="SMART" id="SM00986"/>
    </source>
</evidence>
<dbReference type="EC" id="3.2.2.27" evidence="3"/>
<comment type="catalytic activity">
    <reaction evidence="1">
        <text>Hydrolyzes single-stranded DNA or mismatched double-stranded DNA and polynucleotides, releasing free uracil.</text>
        <dbReference type="EC" id="3.2.2.27"/>
    </reaction>
</comment>
<evidence type="ECO:0000256" key="6">
    <source>
        <dbReference type="ARBA" id="ARBA00022723"/>
    </source>
</evidence>
<evidence type="ECO:0000256" key="5">
    <source>
        <dbReference type="ARBA" id="ARBA00022485"/>
    </source>
</evidence>
<feature type="domain" description="Uracil-DNA glycosylase-like" evidence="12">
    <location>
        <begin position="96"/>
        <end position="242"/>
    </location>
</feature>
<keyword evidence="14" id="KW-1185">Reference proteome</keyword>
<evidence type="ECO:0000256" key="11">
    <source>
        <dbReference type="ARBA" id="ARBA00023204"/>
    </source>
</evidence>
<evidence type="ECO:0000256" key="1">
    <source>
        <dbReference type="ARBA" id="ARBA00001400"/>
    </source>
</evidence>
<dbReference type="InterPro" id="IPR005122">
    <property type="entry name" value="Uracil-DNA_glycosylase-like"/>
</dbReference>
<keyword evidence="10" id="KW-0411">Iron-sulfur</keyword>
<dbReference type="GO" id="GO:0004844">
    <property type="term" value="F:uracil DNA N-glycosylase activity"/>
    <property type="evidence" value="ECO:0007669"/>
    <property type="project" value="UniProtKB-EC"/>
</dbReference>
<evidence type="ECO:0000313" key="13">
    <source>
        <dbReference type="EMBL" id="ATX82676.1"/>
    </source>
</evidence>
<dbReference type="NCBIfam" id="TIGR00758">
    <property type="entry name" value="UDG_fam4"/>
    <property type="match status" value="1"/>
</dbReference>
<dbReference type="GO" id="GO:0006281">
    <property type="term" value="P:DNA repair"/>
    <property type="evidence" value="ECO:0007669"/>
    <property type="project" value="UniProtKB-KW"/>
</dbReference>
<keyword evidence="6" id="KW-0479">Metal-binding</keyword>
<keyword evidence="7" id="KW-0227">DNA damage</keyword>
<keyword evidence="5" id="KW-0004">4Fe-4S</keyword>
<evidence type="ECO:0000256" key="4">
    <source>
        <dbReference type="ARBA" id="ARBA00019403"/>
    </source>
</evidence>
<comment type="similarity">
    <text evidence="2">Belongs to the uracil-DNA glycosylase (UDG) superfamily. Type 4 (UDGa) family.</text>
</comment>
<dbReference type="SUPFAM" id="SSF52141">
    <property type="entry name" value="Uracil-DNA glycosylase-like"/>
    <property type="match status" value="1"/>
</dbReference>
<evidence type="ECO:0000256" key="7">
    <source>
        <dbReference type="ARBA" id="ARBA00022763"/>
    </source>
</evidence>
<evidence type="ECO:0000313" key="14">
    <source>
        <dbReference type="Proteomes" id="UP000231637"/>
    </source>
</evidence>
<evidence type="ECO:0000256" key="2">
    <source>
        <dbReference type="ARBA" id="ARBA00006521"/>
    </source>
</evidence>
<dbReference type="SMART" id="SM00987">
    <property type="entry name" value="UreE_C"/>
    <property type="match status" value="1"/>
</dbReference>